<evidence type="ECO:0000256" key="1">
    <source>
        <dbReference type="SAM" id="Phobius"/>
    </source>
</evidence>
<evidence type="ECO:0000313" key="2">
    <source>
        <dbReference type="EMBL" id="OGE01616.1"/>
    </source>
</evidence>
<feature type="transmembrane region" description="Helical" evidence="1">
    <location>
        <begin position="7"/>
        <end position="25"/>
    </location>
</feature>
<feature type="transmembrane region" description="Helical" evidence="1">
    <location>
        <begin position="176"/>
        <end position="203"/>
    </location>
</feature>
<dbReference type="Proteomes" id="UP000176751">
    <property type="component" value="Unassembled WGS sequence"/>
</dbReference>
<feature type="transmembrane region" description="Helical" evidence="1">
    <location>
        <begin position="122"/>
        <end position="141"/>
    </location>
</feature>
<dbReference type="InterPro" id="IPR010178">
    <property type="entry name" value="Lit"/>
</dbReference>
<proteinExistence type="predicted"/>
<gene>
    <name evidence="2" type="ORF">A2196_01890</name>
</gene>
<dbReference type="AlphaFoldDB" id="A0A1F5HC08"/>
<evidence type="ECO:0008006" key="4">
    <source>
        <dbReference type="Google" id="ProtNLM"/>
    </source>
</evidence>
<dbReference type="Pfam" id="PF07314">
    <property type="entry name" value="Lit"/>
    <property type="match status" value="1"/>
</dbReference>
<keyword evidence="1" id="KW-0472">Membrane</keyword>
<accession>A0A1F5HC08</accession>
<keyword evidence="1" id="KW-0812">Transmembrane</keyword>
<dbReference type="STRING" id="1797737.A2196_01890"/>
<reference evidence="2 3" key="1">
    <citation type="journal article" date="2016" name="Nat. Commun.">
        <title>Thousands of microbial genomes shed light on interconnected biogeochemical processes in an aquifer system.</title>
        <authorList>
            <person name="Anantharaman K."/>
            <person name="Brown C.T."/>
            <person name="Hug L.A."/>
            <person name="Sharon I."/>
            <person name="Castelle C.J."/>
            <person name="Probst A.J."/>
            <person name="Thomas B.C."/>
            <person name="Singh A."/>
            <person name="Wilkins M.J."/>
            <person name="Karaoz U."/>
            <person name="Brodie E.L."/>
            <person name="Williams K.H."/>
            <person name="Hubbard S.S."/>
            <person name="Banfield J.F."/>
        </authorList>
    </citation>
    <scope>NUCLEOTIDE SEQUENCE [LARGE SCALE GENOMIC DNA]</scope>
</reference>
<comment type="caution">
    <text evidence="2">The sequence shown here is derived from an EMBL/GenBank/DDBJ whole genome shotgun (WGS) entry which is preliminary data.</text>
</comment>
<keyword evidence="1" id="KW-1133">Transmembrane helix</keyword>
<name>A0A1F5HC08_9BACT</name>
<sequence length="208" mass="24086">MRIAGYFLIILIPLLIILGNFHFLILNFNFYQNLYQKTGVYQTFADREIVNWATDNLFGYFRGKNELDHIFFSKQAILHLADVKNLLQFESGLFYLSAVATAVISTIFVVKKQYKRLTSSFFTSSIVTIFAICLLAFGLIWDFEPIFTKFHILLFKNELWLFPAHDNLVKLFPQQFFILFANSLAVNIIVTCAVIALISAVFVKKRLK</sequence>
<dbReference type="EMBL" id="MFCA01000025">
    <property type="protein sequence ID" value="OGE01616.1"/>
    <property type="molecule type" value="Genomic_DNA"/>
</dbReference>
<evidence type="ECO:0000313" key="3">
    <source>
        <dbReference type="Proteomes" id="UP000176751"/>
    </source>
</evidence>
<feature type="transmembrane region" description="Helical" evidence="1">
    <location>
        <begin position="92"/>
        <end position="110"/>
    </location>
</feature>
<protein>
    <recommendedName>
        <fullName evidence="4">TIGR01906 family membrane protein</fullName>
    </recommendedName>
</protein>
<organism evidence="2 3">
    <name type="scientific">Candidatus Curtissbacteria bacterium RIFOXYA1_FULL_41_14</name>
    <dbReference type="NCBI Taxonomy" id="1797737"/>
    <lineage>
        <taxon>Bacteria</taxon>
        <taxon>Candidatus Curtissiibacteriota</taxon>
    </lineage>
</organism>